<dbReference type="PANTHER" id="PTHR21137:SF35">
    <property type="entry name" value="ODORANT RECEPTOR 19A-RELATED"/>
    <property type="match status" value="1"/>
</dbReference>
<dbReference type="Proteomes" id="UP001168821">
    <property type="component" value="Unassembled WGS sequence"/>
</dbReference>
<evidence type="ECO:0000256" key="3">
    <source>
        <dbReference type="ARBA" id="ARBA00022606"/>
    </source>
</evidence>
<keyword evidence="2" id="KW-1003">Cell membrane</keyword>
<reference evidence="11" key="1">
    <citation type="journal article" date="2023" name="G3 (Bethesda)">
        <title>Whole genome assemblies of Zophobas morio and Tenebrio molitor.</title>
        <authorList>
            <person name="Kaur S."/>
            <person name="Stinson S.A."/>
            <person name="diCenzo G.C."/>
        </authorList>
    </citation>
    <scope>NUCLEOTIDE SEQUENCE</scope>
    <source>
        <strain evidence="11">QUZm001</strain>
    </source>
</reference>
<evidence type="ECO:0000256" key="4">
    <source>
        <dbReference type="ARBA" id="ARBA00022692"/>
    </source>
</evidence>
<evidence type="ECO:0000256" key="9">
    <source>
        <dbReference type="ARBA" id="ARBA00023224"/>
    </source>
</evidence>
<evidence type="ECO:0000256" key="8">
    <source>
        <dbReference type="ARBA" id="ARBA00023170"/>
    </source>
</evidence>
<keyword evidence="6 10" id="KW-1133">Transmembrane helix</keyword>
<keyword evidence="12" id="KW-1185">Reference proteome</keyword>
<dbReference type="GO" id="GO:0005549">
    <property type="term" value="F:odorant binding"/>
    <property type="evidence" value="ECO:0007669"/>
    <property type="project" value="InterPro"/>
</dbReference>
<keyword evidence="9 10" id="KW-0807">Transducer</keyword>
<evidence type="ECO:0000256" key="1">
    <source>
        <dbReference type="ARBA" id="ARBA00004651"/>
    </source>
</evidence>
<evidence type="ECO:0000256" key="2">
    <source>
        <dbReference type="ARBA" id="ARBA00022475"/>
    </source>
</evidence>
<feature type="transmembrane region" description="Helical" evidence="10">
    <location>
        <begin position="258"/>
        <end position="279"/>
    </location>
</feature>
<name>A0AA38ISC2_9CUCU</name>
<evidence type="ECO:0000256" key="5">
    <source>
        <dbReference type="ARBA" id="ARBA00022725"/>
    </source>
</evidence>
<gene>
    <name evidence="11" type="ORF">Zmor_007609</name>
</gene>
<keyword evidence="5 10" id="KW-0552">Olfaction</keyword>
<keyword evidence="4 10" id="KW-0812">Transmembrane</keyword>
<feature type="transmembrane region" description="Helical" evidence="10">
    <location>
        <begin position="187"/>
        <end position="208"/>
    </location>
</feature>
<keyword evidence="7 10" id="KW-0472">Membrane</keyword>
<comment type="caution">
    <text evidence="10">Lacks conserved residue(s) required for the propagation of feature annotation.</text>
</comment>
<evidence type="ECO:0000256" key="6">
    <source>
        <dbReference type="ARBA" id="ARBA00022989"/>
    </source>
</evidence>
<feature type="transmembrane region" description="Helical" evidence="10">
    <location>
        <begin position="291"/>
        <end position="311"/>
    </location>
</feature>
<dbReference type="GO" id="GO:0004984">
    <property type="term" value="F:olfactory receptor activity"/>
    <property type="evidence" value="ECO:0007669"/>
    <property type="project" value="InterPro"/>
</dbReference>
<feature type="transmembrane region" description="Helical" evidence="10">
    <location>
        <begin position="70"/>
        <end position="91"/>
    </location>
</feature>
<accession>A0AA38ISC2</accession>
<dbReference type="GO" id="GO:0005886">
    <property type="term" value="C:plasma membrane"/>
    <property type="evidence" value="ECO:0007669"/>
    <property type="project" value="UniProtKB-SubCell"/>
</dbReference>
<evidence type="ECO:0000313" key="11">
    <source>
        <dbReference type="EMBL" id="KAJ3663313.1"/>
    </source>
</evidence>
<organism evidence="11 12">
    <name type="scientific">Zophobas morio</name>
    <dbReference type="NCBI Taxonomy" id="2755281"/>
    <lineage>
        <taxon>Eukaryota</taxon>
        <taxon>Metazoa</taxon>
        <taxon>Ecdysozoa</taxon>
        <taxon>Arthropoda</taxon>
        <taxon>Hexapoda</taxon>
        <taxon>Insecta</taxon>
        <taxon>Pterygota</taxon>
        <taxon>Neoptera</taxon>
        <taxon>Endopterygota</taxon>
        <taxon>Coleoptera</taxon>
        <taxon>Polyphaga</taxon>
        <taxon>Cucujiformia</taxon>
        <taxon>Tenebrionidae</taxon>
        <taxon>Zophobas</taxon>
    </lineage>
</organism>
<dbReference type="GO" id="GO:0007165">
    <property type="term" value="P:signal transduction"/>
    <property type="evidence" value="ECO:0007669"/>
    <property type="project" value="UniProtKB-KW"/>
</dbReference>
<dbReference type="PANTHER" id="PTHR21137">
    <property type="entry name" value="ODORANT RECEPTOR"/>
    <property type="match status" value="1"/>
</dbReference>
<comment type="subcellular location">
    <subcellularLocation>
        <location evidence="1 10">Cell membrane</location>
        <topology evidence="1 10">Multi-pass membrane protein</topology>
    </subcellularLocation>
</comment>
<sequence length="344" mass="40510">MFPSKFDWRLPIKINILMLQIVGLWPKGAKRYTPDVFKFYATTPSLLIVSSHNFFQTVNIFFVYKDLEALTATIFITCTELLIATKMYFFIQNVGLLKELMESLDGDLFQPRDEKQVELVKPVLKFWKMLYVGYWIMVGATVVFWSIFPFLNNSVKDKELPFMAWYPYNTKITPLYELTYFYQVFTIWYLTLAAINMDTLIAALMMYVGNQCDILCDNIRNLKSPKNKYDVGDSLRIVIRCVKHHREIIQFANKSNRFFHMIILGQFFTSTAVITLTMFQLSLVDPLSNESFSHLFYVSAITSQIFLYCWFGNEVQTKVRHIEPYLFKQKNIFVKKLIIQDNCD</sequence>
<evidence type="ECO:0000313" key="12">
    <source>
        <dbReference type="Proteomes" id="UP001168821"/>
    </source>
</evidence>
<keyword evidence="8 10" id="KW-0675">Receptor</keyword>
<protein>
    <recommendedName>
        <fullName evidence="10">Odorant receptor</fullName>
    </recommendedName>
</protein>
<comment type="caution">
    <text evidence="11">The sequence shown here is derived from an EMBL/GenBank/DDBJ whole genome shotgun (WGS) entry which is preliminary data.</text>
</comment>
<dbReference type="AlphaFoldDB" id="A0AA38ISC2"/>
<keyword evidence="3 10" id="KW-0716">Sensory transduction</keyword>
<proteinExistence type="inferred from homology"/>
<evidence type="ECO:0000256" key="7">
    <source>
        <dbReference type="ARBA" id="ARBA00023136"/>
    </source>
</evidence>
<dbReference type="Pfam" id="PF02949">
    <property type="entry name" value="7tm_6"/>
    <property type="match status" value="1"/>
</dbReference>
<feature type="transmembrane region" description="Helical" evidence="10">
    <location>
        <begin position="131"/>
        <end position="151"/>
    </location>
</feature>
<evidence type="ECO:0000256" key="10">
    <source>
        <dbReference type="RuleBase" id="RU351113"/>
    </source>
</evidence>
<dbReference type="EMBL" id="JALNTZ010000002">
    <property type="protein sequence ID" value="KAJ3663313.1"/>
    <property type="molecule type" value="Genomic_DNA"/>
</dbReference>
<comment type="similarity">
    <text evidence="10">Belongs to the insect chemoreceptor superfamily. Heteromeric odorant receptor channel (TC 1.A.69) family.</text>
</comment>
<dbReference type="InterPro" id="IPR004117">
    <property type="entry name" value="7tm6_olfct_rcpt"/>
</dbReference>